<reference evidence="8" key="1">
    <citation type="submission" date="2020-11" db="EMBL/GenBank/DDBJ databases">
        <authorList>
            <person name="Tran Van P."/>
        </authorList>
    </citation>
    <scope>NUCLEOTIDE SEQUENCE</scope>
</reference>
<dbReference type="InterPro" id="IPR011707">
    <property type="entry name" value="Cu-oxidase-like_N"/>
</dbReference>
<proteinExistence type="inferred from homology"/>
<keyword evidence="4" id="KW-0186">Copper</keyword>
<protein>
    <recommendedName>
        <fullName evidence="9">Laccase</fullName>
    </recommendedName>
</protein>
<keyword evidence="2" id="KW-0479">Metal-binding</keyword>
<name>A0A7R9G271_TIMSH</name>
<dbReference type="Gene3D" id="2.60.40.420">
    <property type="entry name" value="Cupredoxins - blue copper proteins"/>
    <property type="match status" value="3"/>
</dbReference>
<organism evidence="8">
    <name type="scientific">Timema shepardi</name>
    <name type="common">Walking stick</name>
    <dbReference type="NCBI Taxonomy" id="629360"/>
    <lineage>
        <taxon>Eukaryota</taxon>
        <taxon>Metazoa</taxon>
        <taxon>Ecdysozoa</taxon>
        <taxon>Arthropoda</taxon>
        <taxon>Hexapoda</taxon>
        <taxon>Insecta</taxon>
        <taxon>Pterygota</taxon>
        <taxon>Neoptera</taxon>
        <taxon>Polyneoptera</taxon>
        <taxon>Phasmatodea</taxon>
        <taxon>Timematodea</taxon>
        <taxon>Timematoidea</taxon>
        <taxon>Timematidae</taxon>
        <taxon>Timema</taxon>
    </lineage>
</organism>
<dbReference type="InterPro" id="IPR001117">
    <property type="entry name" value="Cu-oxidase_2nd"/>
</dbReference>
<comment type="similarity">
    <text evidence="1">Belongs to the multicopper oxidase family.</text>
</comment>
<dbReference type="GO" id="GO:0005507">
    <property type="term" value="F:copper ion binding"/>
    <property type="evidence" value="ECO:0007669"/>
    <property type="project" value="InterPro"/>
</dbReference>
<dbReference type="CDD" id="cd13905">
    <property type="entry name" value="CuRO_3_tcLLC2_insect_like"/>
    <property type="match status" value="1"/>
</dbReference>
<evidence type="ECO:0000256" key="3">
    <source>
        <dbReference type="ARBA" id="ARBA00023002"/>
    </source>
</evidence>
<accession>A0A7R9G271</accession>
<evidence type="ECO:0000256" key="2">
    <source>
        <dbReference type="ARBA" id="ARBA00022723"/>
    </source>
</evidence>
<dbReference type="InterPro" id="IPR008972">
    <property type="entry name" value="Cupredoxin"/>
</dbReference>
<keyword evidence="3" id="KW-0560">Oxidoreductase</keyword>
<dbReference type="PROSITE" id="PS00080">
    <property type="entry name" value="MULTICOPPER_OXIDASE2"/>
    <property type="match status" value="1"/>
</dbReference>
<dbReference type="CDD" id="cd13858">
    <property type="entry name" value="CuRO_1_tcLCC2_insect_like"/>
    <property type="match status" value="1"/>
</dbReference>
<dbReference type="GO" id="GO:0006826">
    <property type="term" value="P:iron ion transport"/>
    <property type="evidence" value="ECO:0007669"/>
    <property type="project" value="TreeGrafter"/>
</dbReference>
<feature type="domain" description="Plastocyanin-like" evidence="5">
    <location>
        <begin position="328"/>
        <end position="479"/>
    </location>
</feature>
<evidence type="ECO:0000259" key="7">
    <source>
        <dbReference type="Pfam" id="PF07732"/>
    </source>
</evidence>
<dbReference type="FunFam" id="2.60.40.420:FF:000045">
    <property type="entry name" value="Laccase 2"/>
    <property type="match status" value="1"/>
</dbReference>
<dbReference type="InterPro" id="IPR045087">
    <property type="entry name" value="Cu-oxidase_fam"/>
</dbReference>
<dbReference type="GO" id="GO:0005886">
    <property type="term" value="C:plasma membrane"/>
    <property type="evidence" value="ECO:0007669"/>
    <property type="project" value="TreeGrafter"/>
</dbReference>
<dbReference type="Pfam" id="PF07732">
    <property type="entry name" value="Cu-oxidase_3"/>
    <property type="match status" value="1"/>
</dbReference>
<evidence type="ECO:0000259" key="6">
    <source>
        <dbReference type="Pfam" id="PF07731"/>
    </source>
</evidence>
<evidence type="ECO:0008006" key="9">
    <source>
        <dbReference type="Google" id="ProtNLM"/>
    </source>
</evidence>
<dbReference type="EMBL" id="OC004253">
    <property type="protein sequence ID" value="CAD7264270.1"/>
    <property type="molecule type" value="Genomic_DNA"/>
</dbReference>
<evidence type="ECO:0000256" key="4">
    <source>
        <dbReference type="ARBA" id="ARBA00023008"/>
    </source>
</evidence>
<dbReference type="AlphaFoldDB" id="A0A7R9G271"/>
<dbReference type="Pfam" id="PF00394">
    <property type="entry name" value="Cu-oxidase"/>
    <property type="match status" value="1"/>
</dbReference>
<evidence type="ECO:0000256" key="1">
    <source>
        <dbReference type="ARBA" id="ARBA00010609"/>
    </source>
</evidence>
<dbReference type="InterPro" id="IPR011706">
    <property type="entry name" value="Cu-oxidase_C"/>
</dbReference>
<evidence type="ECO:0000313" key="8">
    <source>
        <dbReference type="EMBL" id="CAD7264270.1"/>
    </source>
</evidence>
<dbReference type="SUPFAM" id="SSF49503">
    <property type="entry name" value="Cupredoxins"/>
    <property type="match status" value="3"/>
</dbReference>
<feature type="domain" description="Plastocyanin-like" evidence="6">
    <location>
        <begin position="602"/>
        <end position="720"/>
    </location>
</feature>
<dbReference type="GO" id="GO:0016491">
    <property type="term" value="F:oxidoreductase activity"/>
    <property type="evidence" value="ECO:0007669"/>
    <property type="project" value="UniProtKB-KW"/>
</dbReference>
<dbReference type="PANTHER" id="PTHR11709">
    <property type="entry name" value="MULTI-COPPER OXIDASE"/>
    <property type="match status" value="1"/>
</dbReference>
<dbReference type="PANTHER" id="PTHR11709:SF394">
    <property type="entry name" value="FI03373P-RELATED"/>
    <property type="match status" value="1"/>
</dbReference>
<dbReference type="InterPro" id="IPR002355">
    <property type="entry name" value="Cu_oxidase_Cu_BS"/>
</dbReference>
<feature type="domain" description="Plastocyanin-like" evidence="7">
    <location>
        <begin position="200"/>
        <end position="307"/>
    </location>
</feature>
<evidence type="ECO:0000259" key="5">
    <source>
        <dbReference type="Pfam" id="PF00394"/>
    </source>
</evidence>
<gene>
    <name evidence="8" type="ORF">TSIB3V08_LOCUS8327</name>
</gene>
<dbReference type="CDD" id="cd13884">
    <property type="entry name" value="CuRO_2_tcLCC_insect_like"/>
    <property type="match status" value="1"/>
</dbReference>
<dbReference type="Pfam" id="PF07731">
    <property type="entry name" value="Cu-oxidase_2"/>
    <property type="match status" value="1"/>
</dbReference>
<sequence length="745" mass="82227">MLNMRVLETLQSECFRSLNEAQLLMLPETAANPDYMGPWTKRQARLVLLPSVGEARRGQDQFQKLPFFELSLGPLVHIPKRATRLEALLKLGVLSPSGLTTEQQRLGVSLPVSGQRGRRRGFIVTSPGGCRSNPGNPVFAVEDGVIAGGGLHACYRDCVEGVAMTCTYNFTITASTAMSYLCGDCPNNVSACSNPSCIAAGGIVRPVTVVNDRIPGPGIQVCLGDTVIVNVQNSFGVRGITLHWHGLKMTGNPYMDGAPYITQCPIGPHNSFQYKFLADTPGTLIWHSHVGYEEADGMFGALVVRRPLPSEPNSDLYDHDLVEHSVIVWHWYPEPSATLINNGFNSKATLYGAGLIINGKGGIEDFFGRYQRTFDTMPREVFTVAQGKRYRFRVVYNSAPDCPVQMSIDDHRLLVVATDSAAVEPIEVDSVILNAGERYDIVVTANQTVGNYWIRFRGLAFCNRNGVKVHQEAILRYEDADEELPTANNTYLEADREGLVSEPYPVLNPVGMGHISYPENSTVRISELTNIDLEQAQNITGVPDNVTYVWYRFNTFPSGSYPQLFNTTFSYPSFPLLTQRDSLTSDMYCSGEVPSDSGYCSDGFCSCTNILNFPLDSLVELVIVDLDSFSHMDHPMHLHGTQFHVVAMETIQNITLDTVKQLNEQGGISKKLTGSPLKDTVSVPVSGYAVIRFRVTNPGYWFFHCHISSHAELGMAAVFKFGEHQEMAPTPSNFPTCGDWQLPDN</sequence>